<dbReference type="PROSITE" id="PS51257">
    <property type="entry name" value="PROKAR_LIPOPROTEIN"/>
    <property type="match status" value="1"/>
</dbReference>
<reference evidence="3 4" key="1">
    <citation type="submission" date="2020-08" db="EMBL/GenBank/DDBJ databases">
        <title>Genomic Encyclopedia of Type Strains, Phase IV (KMG-IV): sequencing the most valuable type-strain genomes for metagenomic binning, comparative biology and taxonomic classification.</title>
        <authorList>
            <person name="Goeker M."/>
        </authorList>
    </citation>
    <scope>NUCLEOTIDE SEQUENCE [LARGE SCALE GENOMIC DNA]</scope>
    <source>
        <strain evidence="3 4">DSM 27471</strain>
    </source>
</reference>
<dbReference type="Pfam" id="PF00128">
    <property type="entry name" value="Alpha-amylase"/>
    <property type="match status" value="2"/>
</dbReference>
<dbReference type="InterPro" id="IPR006047">
    <property type="entry name" value="GH13_cat_dom"/>
</dbReference>
<evidence type="ECO:0000313" key="3">
    <source>
        <dbReference type="EMBL" id="MBB3187067.1"/>
    </source>
</evidence>
<evidence type="ECO:0000259" key="2">
    <source>
        <dbReference type="SMART" id="SM00642"/>
    </source>
</evidence>
<proteinExistence type="predicted"/>
<sequence>MKAMKFFIFVVAAAFIAACATKPVAQNPDVWDRNAVLYEVNVRQYTVPGTFNAFAEHLPQLKKLGVNILWFMPINPISKKDRKGTLGSYYAVQNYTAVNPEFGTAADFKKLVTEAHQMGLKVILDWVANHTGRDNVWITEHPDWYVKDSLGRPLVPDGWTDVAKLNYNNKDLRAAMIDAMLYWVKNFDIDGFRCDVATGVPLDFWIQARTALDKVKPVFMLAEGDNPSYTVKAFNMDYNWRLLHTMNDIAQGKATTTNLDQVVQYTDSAYSPNAIKMNFITNHDENTWSGSEYKRMGDGANTFAVLTYTLPGMPLIYTGQEVGMKKSLLFFDKDTVPSWNNPAEFAFYQSLNALKHTQEALNAGPTGGKMIRYATQSSLIYSFSRVLPNDSVMVVLNLSAKPQQIHFTNQKPSGQWINWMNKQHVNASSLEGSTLAPWEYDILVSKTK</sequence>
<gene>
    <name evidence="3" type="ORF">FHX64_001230</name>
</gene>
<keyword evidence="3" id="KW-0378">Hydrolase</keyword>
<accession>A0A7W5H256</accession>
<dbReference type="PANTHER" id="PTHR47786:SF2">
    <property type="entry name" value="GLYCOSYL HYDROLASE FAMILY 13 CATALYTIC DOMAIN-CONTAINING PROTEIN"/>
    <property type="match status" value="1"/>
</dbReference>
<protein>
    <submittedName>
        <fullName evidence="3">Glycosidase</fullName>
    </submittedName>
</protein>
<dbReference type="GO" id="GO:0005975">
    <property type="term" value="P:carbohydrate metabolic process"/>
    <property type="evidence" value="ECO:0007669"/>
    <property type="project" value="InterPro"/>
</dbReference>
<keyword evidence="1" id="KW-0732">Signal</keyword>
<dbReference type="SUPFAM" id="SSF51445">
    <property type="entry name" value="(Trans)glycosidases"/>
    <property type="match status" value="1"/>
</dbReference>
<feature type="signal peptide" evidence="1">
    <location>
        <begin position="1"/>
        <end position="25"/>
    </location>
</feature>
<comment type="caution">
    <text evidence="3">The sequence shown here is derived from an EMBL/GenBank/DDBJ whole genome shotgun (WGS) entry which is preliminary data.</text>
</comment>
<dbReference type="Gene3D" id="3.20.20.80">
    <property type="entry name" value="Glycosidases"/>
    <property type="match status" value="1"/>
</dbReference>
<dbReference type="EMBL" id="JACHYB010000001">
    <property type="protein sequence ID" value="MBB3187067.1"/>
    <property type="molecule type" value="Genomic_DNA"/>
</dbReference>
<dbReference type="InterPro" id="IPR017853">
    <property type="entry name" value="GH"/>
</dbReference>
<keyword evidence="3" id="KW-0326">Glycosidase</keyword>
<dbReference type="InterPro" id="IPR013780">
    <property type="entry name" value="Glyco_hydro_b"/>
</dbReference>
<dbReference type="GO" id="GO:0016798">
    <property type="term" value="F:hydrolase activity, acting on glycosyl bonds"/>
    <property type="evidence" value="ECO:0007669"/>
    <property type="project" value="UniProtKB-KW"/>
</dbReference>
<evidence type="ECO:0000256" key="1">
    <source>
        <dbReference type="SAM" id="SignalP"/>
    </source>
</evidence>
<dbReference type="SUPFAM" id="SSF51011">
    <property type="entry name" value="Glycosyl hydrolase domain"/>
    <property type="match status" value="1"/>
</dbReference>
<dbReference type="AlphaFoldDB" id="A0A7W5H256"/>
<dbReference type="SMART" id="SM00642">
    <property type="entry name" value="Aamy"/>
    <property type="match status" value="1"/>
</dbReference>
<dbReference type="PANTHER" id="PTHR47786">
    <property type="entry name" value="ALPHA-1,4-GLUCAN:MALTOSE-1-PHOSPHATE MALTOSYLTRANSFERASE"/>
    <property type="match status" value="1"/>
</dbReference>
<dbReference type="Proteomes" id="UP000544222">
    <property type="component" value="Unassembled WGS sequence"/>
</dbReference>
<name>A0A7W5H256_9PORP</name>
<dbReference type="CDD" id="cd11313">
    <property type="entry name" value="AmyAc_arch_bac_AmyA"/>
    <property type="match status" value="1"/>
</dbReference>
<dbReference type="RefSeq" id="WP_246392319.1">
    <property type="nucleotide sequence ID" value="NZ_JACHYB010000001.1"/>
</dbReference>
<feature type="chain" id="PRO_5031539943" evidence="1">
    <location>
        <begin position="26"/>
        <end position="448"/>
    </location>
</feature>
<organism evidence="3 4">
    <name type="scientific">Microbacter margulisiae</name>
    <dbReference type="NCBI Taxonomy" id="1350067"/>
    <lineage>
        <taxon>Bacteria</taxon>
        <taxon>Pseudomonadati</taxon>
        <taxon>Bacteroidota</taxon>
        <taxon>Bacteroidia</taxon>
        <taxon>Bacteroidales</taxon>
        <taxon>Porphyromonadaceae</taxon>
        <taxon>Microbacter</taxon>
    </lineage>
</organism>
<keyword evidence="4" id="KW-1185">Reference proteome</keyword>
<dbReference type="Gene3D" id="2.60.40.1180">
    <property type="entry name" value="Golgi alpha-mannosidase II"/>
    <property type="match status" value="1"/>
</dbReference>
<evidence type="ECO:0000313" key="4">
    <source>
        <dbReference type="Proteomes" id="UP000544222"/>
    </source>
</evidence>
<feature type="domain" description="Glycosyl hydrolase family 13 catalytic" evidence="2">
    <location>
        <begin position="39"/>
        <end position="355"/>
    </location>
</feature>